<evidence type="ECO:0000256" key="1">
    <source>
        <dbReference type="ARBA" id="ARBA00023015"/>
    </source>
</evidence>
<protein>
    <submittedName>
        <fullName evidence="5">AraC family transcriptional regulator</fullName>
    </submittedName>
</protein>
<dbReference type="InterPro" id="IPR018060">
    <property type="entry name" value="HTH_AraC"/>
</dbReference>
<dbReference type="InterPro" id="IPR018062">
    <property type="entry name" value="HTH_AraC-typ_CS"/>
</dbReference>
<dbReference type="InterPro" id="IPR050204">
    <property type="entry name" value="AraC_XylS_family_regulators"/>
</dbReference>
<reference evidence="5 6" key="1">
    <citation type="submission" date="2018-12" db="EMBL/GenBank/DDBJ databases">
        <title>Draft genome sequence of Embleya hyalina NBRC 13850T.</title>
        <authorList>
            <person name="Komaki H."/>
            <person name="Hosoyama A."/>
            <person name="Kimura A."/>
            <person name="Ichikawa N."/>
            <person name="Tamura T."/>
        </authorList>
    </citation>
    <scope>NUCLEOTIDE SEQUENCE [LARGE SCALE GENOMIC DNA]</scope>
    <source>
        <strain evidence="5 6">NBRC 13850</strain>
    </source>
</reference>
<dbReference type="SMART" id="SM00342">
    <property type="entry name" value="HTH_ARAC"/>
    <property type="match status" value="1"/>
</dbReference>
<dbReference type="Pfam" id="PF12833">
    <property type="entry name" value="HTH_18"/>
    <property type="match status" value="1"/>
</dbReference>
<dbReference type="SUPFAM" id="SSF46689">
    <property type="entry name" value="Homeodomain-like"/>
    <property type="match status" value="1"/>
</dbReference>
<dbReference type="Pfam" id="PF14525">
    <property type="entry name" value="AraC_binding_2"/>
    <property type="match status" value="1"/>
</dbReference>
<organism evidence="5 6">
    <name type="scientific">Embleya hyalina</name>
    <dbReference type="NCBI Taxonomy" id="516124"/>
    <lineage>
        <taxon>Bacteria</taxon>
        <taxon>Bacillati</taxon>
        <taxon>Actinomycetota</taxon>
        <taxon>Actinomycetes</taxon>
        <taxon>Kitasatosporales</taxon>
        <taxon>Streptomycetaceae</taxon>
        <taxon>Embleya</taxon>
    </lineage>
</organism>
<dbReference type="AlphaFoldDB" id="A0A401YDS6"/>
<dbReference type="InterPro" id="IPR020449">
    <property type="entry name" value="Tscrpt_reg_AraC-type_HTH"/>
</dbReference>
<dbReference type="InterPro" id="IPR009057">
    <property type="entry name" value="Homeodomain-like_sf"/>
</dbReference>
<dbReference type="Gene3D" id="1.10.10.60">
    <property type="entry name" value="Homeodomain-like"/>
    <property type="match status" value="1"/>
</dbReference>
<dbReference type="PROSITE" id="PS00041">
    <property type="entry name" value="HTH_ARAC_FAMILY_1"/>
    <property type="match status" value="1"/>
</dbReference>
<feature type="domain" description="HTH araC/xylS-type" evidence="4">
    <location>
        <begin position="224"/>
        <end position="325"/>
    </location>
</feature>
<keyword evidence="3" id="KW-0804">Transcription</keyword>
<comment type="caution">
    <text evidence="5">The sequence shown here is derived from an EMBL/GenBank/DDBJ whole genome shotgun (WGS) entry which is preliminary data.</text>
</comment>
<dbReference type="PANTHER" id="PTHR46796">
    <property type="entry name" value="HTH-TYPE TRANSCRIPTIONAL ACTIVATOR RHAS-RELATED"/>
    <property type="match status" value="1"/>
</dbReference>
<evidence type="ECO:0000256" key="2">
    <source>
        <dbReference type="ARBA" id="ARBA00023125"/>
    </source>
</evidence>
<keyword evidence="1" id="KW-0805">Transcription regulation</keyword>
<accession>A0A401YDS6</accession>
<dbReference type="InterPro" id="IPR035418">
    <property type="entry name" value="AraC-bd_2"/>
</dbReference>
<sequence length="393" mass="42152">MADRTAAVTSRVSTRSVAPADRESLWEDYNSRALVGLTCSSYAEEGLLATQVNVRFAELRMADIAGNEHVIERPPATCRALPKDSVFASLLLAGDGVFYHRHGSVRVAPGDLLLYDTRQPYLFGFSSVMRQLLVDIPRELFTEHCPGSAVSAPTRFGRGAAREAGNTATLRSVLLDLAREPHTTDALAARDTVLGLLRLLTAERSAGVDDPSAGSSSTRAARLALAKRHIERHLHDPRLDTGRVAGALGISVRHLSRIFTAEGDTPARYILTRRLESARAQLVDPASPAPTVADVAHRWGFSSQSHFTRVFREHFGTTPGHIRRPVGEATAPGALVARTPERPGAVRTGQTSRADTIVTGSTGTSRLPFLDVVGTPSMASTTSLPSTTLPNTA</sequence>
<keyword evidence="6" id="KW-1185">Reference proteome</keyword>
<dbReference type="Proteomes" id="UP000286931">
    <property type="component" value="Unassembled WGS sequence"/>
</dbReference>
<dbReference type="GO" id="GO:0043565">
    <property type="term" value="F:sequence-specific DNA binding"/>
    <property type="evidence" value="ECO:0007669"/>
    <property type="project" value="InterPro"/>
</dbReference>
<dbReference type="EMBL" id="BIFH01000013">
    <property type="protein sequence ID" value="GCD92753.1"/>
    <property type="molecule type" value="Genomic_DNA"/>
</dbReference>
<dbReference type="PRINTS" id="PR00032">
    <property type="entry name" value="HTHARAC"/>
</dbReference>
<name>A0A401YDS6_9ACTN</name>
<dbReference type="PROSITE" id="PS01124">
    <property type="entry name" value="HTH_ARAC_FAMILY_2"/>
    <property type="match status" value="1"/>
</dbReference>
<evidence type="ECO:0000256" key="3">
    <source>
        <dbReference type="ARBA" id="ARBA00023163"/>
    </source>
</evidence>
<keyword evidence="2" id="KW-0238">DNA-binding</keyword>
<evidence type="ECO:0000313" key="5">
    <source>
        <dbReference type="EMBL" id="GCD92753.1"/>
    </source>
</evidence>
<dbReference type="PANTHER" id="PTHR46796:SF6">
    <property type="entry name" value="ARAC SUBFAMILY"/>
    <property type="match status" value="1"/>
</dbReference>
<proteinExistence type="predicted"/>
<dbReference type="GO" id="GO:0003700">
    <property type="term" value="F:DNA-binding transcription factor activity"/>
    <property type="evidence" value="ECO:0007669"/>
    <property type="project" value="InterPro"/>
</dbReference>
<evidence type="ECO:0000259" key="4">
    <source>
        <dbReference type="PROSITE" id="PS01124"/>
    </source>
</evidence>
<evidence type="ECO:0000313" key="6">
    <source>
        <dbReference type="Proteomes" id="UP000286931"/>
    </source>
</evidence>
<gene>
    <name evidence="5" type="ORF">EHYA_00394</name>
</gene>